<dbReference type="RefSeq" id="WP_071138308.1">
    <property type="nucleotide sequence ID" value="NZ_DUQN01000079.1"/>
</dbReference>
<protein>
    <recommendedName>
        <fullName evidence="1">DSBA-like thioredoxin domain-containing protein</fullName>
    </recommendedName>
</protein>
<dbReference type="PANTHER" id="PTHR13887:SF41">
    <property type="entry name" value="THIOREDOXIN SUPERFAMILY PROTEIN"/>
    <property type="match status" value="1"/>
</dbReference>
<dbReference type="Gene3D" id="3.40.30.10">
    <property type="entry name" value="Glutaredoxin"/>
    <property type="match status" value="1"/>
</dbReference>
<sequence>MKVEVWTDIMCPYCYIGKIHYEKAMQQFAHADEVELVIKSFQLNPDLPGNGGGYPVVDYLVKRAGFPESSIKQMFAGIEQLALNAGVKFNLTNAVAANTLDAHRLVKFAAKKELASDLLMLISKAYFEDALDYSDRSLLKQIGMEAGLDPDGIDQLFAGDDLVAEVKEDIREAQLLGIDTVPTFLFDRKQAIIGSEPVEVFLDTLNQAYADWKKADPSPDSPRVRRGKSCNADGVCEI</sequence>
<reference evidence="2 3" key="1">
    <citation type="submission" date="2016-08" db="EMBL/GenBank/DDBJ databases">
        <authorList>
            <person name="Seilhamer J.J."/>
        </authorList>
    </citation>
    <scope>NUCLEOTIDE SEQUENCE [LARGE SCALE GENOMIC DNA]</scope>
    <source>
        <strain evidence="2">ING2-E5A</strain>
    </source>
</reference>
<dbReference type="InterPro" id="IPR036249">
    <property type="entry name" value="Thioredoxin-like_sf"/>
</dbReference>
<evidence type="ECO:0000313" key="3">
    <source>
        <dbReference type="Proteomes" id="UP000178485"/>
    </source>
</evidence>
<dbReference type="InterPro" id="IPR001853">
    <property type="entry name" value="DSBA-like_thioredoxin_dom"/>
</dbReference>
<dbReference type="Proteomes" id="UP000178485">
    <property type="component" value="Chromosome i"/>
</dbReference>
<dbReference type="SUPFAM" id="SSF52833">
    <property type="entry name" value="Thioredoxin-like"/>
    <property type="match status" value="1"/>
</dbReference>
<dbReference type="STRING" id="1642646.ING2E5A_2018"/>
<evidence type="ECO:0000259" key="1">
    <source>
        <dbReference type="Pfam" id="PF01323"/>
    </source>
</evidence>
<dbReference type="EMBL" id="LT608328">
    <property type="protein sequence ID" value="SCM58834.1"/>
    <property type="molecule type" value="Genomic_DNA"/>
</dbReference>
<accession>A0A1G4G8H2</accession>
<keyword evidence="3" id="KW-1185">Reference proteome</keyword>
<evidence type="ECO:0000313" key="2">
    <source>
        <dbReference type="EMBL" id="SCM58834.1"/>
    </source>
</evidence>
<dbReference type="GO" id="GO:0016491">
    <property type="term" value="F:oxidoreductase activity"/>
    <property type="evidence" value="ECO:0007669"/>
    <property type="project" value="InterPro"/>
</dbReference>
<gene>
    <name evidence="2" type="ORF">ING2E5A_2018</name>
</gene>
<dbReference type="PANTHER" id="PTHR13887">
    <property type="entry name" value="GLUTATHIONE S-TRANSFERASE KAPPA"/>
    <property type="match status" value="1"/>
</dbReference>
<dbReference type="Pfam" id="PF01323">
    <property type="entry name" value="DSBA"/>
    <property type="match status" value="1"/>
</dbReference>
<organism evidence="2 3">
    <name type="scientific">Petrimonas mucosa</name>
    <dbReference type="NCBI Taxonomy" id="1642646"/>
    <lineage>
        <taxon>Bacteria</taxon>
        <taxon>Pseudomonadati</taxon>
        <taxon>Bacteroidota</taxon>
        <taxon>Bacteroidia</taxon>
        <taxon>Bacteroidales</taxon>
        <taxon>Dysgonomonadaceae</taxon>
        <taxon>Petrimonas</taxon>
    </lineage>
</organism>
<feature type="domain" description="DSBA-like thioredoxin" evidence="1">
    <location>
        <begin position="3"/>
        <end position="205"/>
    </location>
</feature>
<dbReference type="KEGG" id="pmuc:ING2E5A_2018"/>
<dbReference type="CDD" id="cd03024">
    <property type="entry name" value="DsbA_FrnE"/>
    <property type="match status" value="1"/>
</dbReference>
<name>A0A1G4G8H2_9BACT</name>
<proteinExistence type="predicted"/>
<dbReference type="AlphaFoldDB" id="A0A1G4G8H2"/>